<dbReference type="EMBL" id="MORL01000003">
    <property type="protein sequence ID" value="OIN59959.1"/>
    <property type="molecule type" value="Genomic_DNA"/>
</dbReference>
<sequence>MLVICATRFCFLWSAFLLTLSFCRLAAQSAPAGSPVITVQPESRVMWTGIPVALSVGAARMATDVSGEEIQLIPLGNPTTKGDIEVELQAAGTGILHLQVLNTQGQLISEQGITHPTERQRVRVSPGKATGVYFLKAITPTRTKTIKVFSY</sequence>
<accession>A0A1S2VMH2</accession>
<keyword evidence="3" id="KW-1185">Reference proteome</keyword>
<protein>
    <recommendedName>
        <fullName evidence="4">Secretion system C-terminal sorting domain-containing protein</fullName>
    </recommendedName>
</protein>
<organism evidence="2 3">
    <name type="scientific">Arsenicibacter rosenii</name>
    <dbReference type="NCBI Taxonomy" id="1750698"/>
    <lineage>
        <taxon>Bacteria</taxon>
        <taxon>Pseudomonadati</taxon>
        <taxon>Bacteroidota</taxon>
        <taxon>Cytophagia</taxon>
        <taxon>Cytophagales</taxon>
        <taxon>Spirosomataceae</taxon>
        <taxon>Arsenicibacter</taxon>
    </lineage>
</organism>
<dbReference type="InterPro" id="IPR026444">
    <property type="entry name" value="Secre_tail"/>
</dbReference>
<comment type="caution">
    <text evidence="2">The sequence shown here is derived from an EMBL/GenBank/DDBJ whole genome shotgun (WGS) entry which is preliminary data.</text>
</comment>
<reference evidence="2 3" key="1">
    <citation type="submission" date="2016-10" db="EMBL/GenBank/DDBJ databases">
        <title>Arsenicibacter rosenii gen. nov., sp. nov., an efficient arsenic-methylating bacterium isolated from an arsenic-contaminated paddy soil.</title>
        <authorList>
            <person name="Huang K."/>
        </authorList>
    </citation>
    <scope>NUCLEOTIDE SEQUENCE [LARGE SCALE GENOMIC DNA]</scope>
    <source>
        <strain evidence="2 3">SM-1</strain>
    </source>
</reference>
<dbReference type="OrthoDB" id="1490051at2"/>
<feature type="signal peptide" evidence="1">
    <location>
        <begin position="1"/>
        <end position="26"/>
    </location>
</feature>
<dbReference type="AlphaFoldDB" id="A0A1S2VMH2"/>
<proteinExistence type="predicted"/>
<keyword evidence="1" id="KW-0732">Signal</keyword>
<evidence type="ECO:0008006" key="4">
    <source>
        <dbReference type="Google" id="ProtNLM"/>
    </source>
</evidence>
<dbReference type="Proteomes" id="UP000181790">
    <property type="component" value="Unassembled WGS sequence"/>
</dbReference>
<dbReference type="RefSeq" id="WP_071502758.1">
    <property type="nucleotide sequence ID" value="NZ_MORL01000003.1"/>
</dbReference>
<evidence type="ECO:0000256" key="1">
    <source>
        <dbReference type="SAM" id="SignalP"/>
    </source>
</evidence>
<feature type="chain" id="PRO_5010363141" description="Secretion system C-terminal sorting domain-containing protein" evidence="1">
    <location>
        <begin position="27"/>
        <end position="151"/>
    </location>
</feature>
<gene>
    <name evidence="2" type="ORF">BLX24_08980</name>
</gene>
<dbReference type="NCBIfam" id="TIGR04183">
    <property type="entry name" value="Por_Secre_tail"/>
    <property type="match status" value="1"/>
</dbReference>
<evidence type="ECO:0000313" key="2">
    <source>
        <dbReference type="EMBL" id="OIN59959.1"/>
    </source>
</evidence>
<name>A0A1S2VMH2_9BACT</name>
<evidence type="ECO:0000313" key="3">
    <source>
        <dbReference type="Proteomes" id="UP000181790"/>
    </source>
</evidence>